<dbReference type="EMBL" id="JACEUX010000002">
    <property type="protein sequence ID" value="MBA5246819.1"/>
    <property type="molecule type" value="Genomic_DNA"/>
</dbReference>
<reference evidence="5" key="3">
    <citation type="submission" date="2020-07" db="EMBL/GenBank/DDBJ databases">
        <title>Flavobacterium sp. xlx-214.</title>
        <authorList>
            <person name="Yang C."/>
        </authorList>
    </citation>
    <scope>NUCLEOTIDE SEQUENCE [LARGE SCALE GENOMIC DNA]</scope>
    <source>
        <strain evidence="5">CX-624</strain>
    </source>
</reference>
<feature type="signal peptide" evidence="1">
    <location>
        <begin position="1"/>
        <end position="19"/>
    </location>
</feature>
<name>A0A7D7LSS8_9FLAO</name>
<dbReference type="Proteomes" id="UP000539710">
    <property type="component" value="Unassembled WGS sequence"/>
</dbReference>
<evidence type="ECO:0000313" key="3">
    <source>
        <dbReference type="EMBL" id="QMS97833.1"/>
    </source>
</evidence>
<evidence type="ECO:0000313" key="5">
    <source>
        <dbReference type="Proteomes" id="UP000539710"/>
    </source>
</evidence>
<keyword evidence="5" id="KW-1185">Reference proteome</keyword>
<proteinExistence type="predicted"/>
<dbReference type="KEGG" id="cbau:H1R16_08910"/>
<reference evidence="3" key="1">
    <citation type="submission" date="2020-07" db="EMBL/GenBank/DDBJ databases">
        <title>Chryseobacterium sp. CX-624.</title>
        <authorList>
            <person name="Yang C."/>
        </authorList>
    </citation>
    <scope>NUCLEOTIDE SEQUENCE</scope>
    <source>
        <strain evidence="3">CX-624</strain>
    </source>
</reference>
<accession>A0A7D7LSS8</accession>
<reference evidence="2" key="4">
    <citation type="submission" date="2020-07" db="EMBL/GenBank/DDBJ databases">
        <authorList>
            <person name="Yang C."/>
        </authorList>
    </citation>
    <scope>NUCLEOTIDE SEQUENCE</scope>
    <source>
        <strain evidence="2">Cx-624</strain>
    </source>
</reference>
<dbReference type="RefSeq" id="WP_181886930.1">
    <property type="nucleotide sequence ID" value="NZ_CP059472.1"/>
</dbReference>
<dbReference type="AlphaFoldDB" id="A0A7D7LSS8"/>
<organism evidence="3 4">
    <name type="scientific">Marnyiella aurantia</name>
    <dbReference type="NCBI Taxonomy" id="2758037"/>
    <lineage>
        <taxon>Bacteria</taxon>
        <taxon>Pseudomonadati</taxon>
        <taxon>Bacteroidota</taxon>
        <taxon>Flavobacteriia</taxon>
        <taxon>Flavobacteriales</taxon>
        <taxon>Weeksellaceae</taxon>
        <taxon>Marnyiella</taxon>
    </lineage>
</organism>
<feature type="chain" id="PRO_5044656258" description="Lipoprotein" evidence="1">
    <location>
        <begin position="20"/>
        <end position="70"/>
    </location>
</feature>
<dbReference type="PROSITE" id="PS51257">
    <property type="entry name" value="PROKAR_LIPOPROTEIN"/>
    <property type="match status" value="1"/>
</dbReference>
<gene>
    <name evidence="3" type="ORF">H1R16_08910</name>
    <name evidence="2" type="ORF">H2507_06530</name>
</gene>
<evidence type="ECO:0000256" key="1">
    <source>
        <dbReference type="SAM" id="SignalP"/>
    </source>
</evidence>
<sequence length="70" mass="7021">MKKSLFVAAFATLALVACKKTETVDTTGADSTVVEMDSTAIITDTAVVVADSAAIVAPEATVTDSAAVTN</sequence>
<evidence type="ECO:0008006" key="6">
    <source>
        <dbReference type="Google" id="ProtNLM"/>
    </source>
</evidence>
<evidence type="ECO:0000313" key="2">
    <source>
        <dbReference type="EMBL" id="MBA5246819.1"/>
    </source>
</evidence>
<dbReference type="EMBL" id="CP059472">
    <property type="protein sequence ID" value="QMS97833.1"/>
    <property type="molecule type" value="Genomic_DNA"/>
</dbReference>
<reference evidence="4" key="2">
    <citation type="submission" date="2020-07" db="EMBL/GenBank/DDBJ databases">
        <title>Chryseobacterium sp.cx-624.</title>
        <authorList>
            <person name="Yang C."/>
        </authorList>
    </citation>
    <scope>NUCLEOTIDE SEQUENCE [LARGE SCALE GENOMIC DNA]</scope>
    <source>
        <strain evidence="4">cx-624</strain>
    </source>
</reference>
<dbReference type="Proteomes" id="UP000515349">
    <property type="component" value="Chromosome"/>
</dbReference>
<protein>
    <recommendedName>
        <fullName evidence="6">Lipoprotein</fullName>
    </recommendedName>
</protein>
<keyword evidence="1" id="KW-0732">Signal</keyword>
<evidence type="ECO:0000313" key="4">
    <source>
        <dbReference type="Proteomes" id="UP000515349"/>
    </source>
</evidence>